<dbReference type="Gene3D" id="3.40.50.620">
    <property type="entry name" value="HUPs"/>
    <property type="match status" value="1"/>
</dbReference>
<evidence type="ECO:0000313" key="4">
    <source>
        <dbReference type="Proteomes" id="UP000706333"/>
    </source>
</evidence>
<reference evidence="3" key="2">
    <citation type="journal article" date="2020" name="Microorganisms">
        <title>Osmotic Adaptation and Compatible Solute Biosynthesis of Phototrophic Bacteria as Revealed from Genome Analyses.</title>
        <authorList>
            <person name="Imhoff J.F."/>
            <person name="Rahn T."/>
            <person name="Kunzel S."/>
            <person name="Keller A."/>
            <person name="Neulinger S.C."/>
        </authorList>
    </citation>
    <scope>NUCLEOTIDE SEQUENCE</scope>
    <source>
        <strain evidence="3">LMG 28126</strain>
    </source>
</reference>
<evidence type="ECO:0000313" key="3">
    <source>
        <dbReference type="EMBL" id="MBK5928120.1"/>
    </source>
</evidence>
<evidence type="ECO:0000256" key="1">
    <source>
        <dbReference type="ARBA" id="ARBA00008791"/>
    </source>
</evidence>
<proteinExistence type="inferred from homology"/>
<keyword evidence="4" id="KW-1185">Reference proteome</keyword>
<gene>
    <name evidence="3" type="ORF">CCR87_12405</name>
</gene>
<dbReference type="Pfam" id="PF00582">
    <property type="entry name" value="Usp"/>
    <property type="match status" value="1"/>
</dbReference>
<dbReference type="PANTHER" id="PTHR46268:SF6">
    <property type="entry name" value="UNIVERSAL STRESS PROTEIN UP12"/>
    <property type="match status" value="1"/>
</dbReference>
<dbReference type="EMBL" id="NHSD01000289">
    <property type="protein sequence ID" value="MBK5928120.1"/>
    <property type="molecule type" value="Genomic_DNA"/>
</dbReference>
<protein>
    <submittedName>
        <fullName evidence="3">Universal stress protein UspA</fullName>
    </submittedName>
</protein>
<sequence>MFQKILVPFDGSNNAEEALARAVELARLTEGEVLILTVYRHHSMLEASFSMVRPQDMPGNTDTAMREYAREVADYAKRMAIDAGATRVRAFVKAGQPARTIIRMAEDKEVDLIVLGSRGLGSIESYLLGSVSHKVTGLARCPVLVV</sequence>
<reference evidence="3" key="1">
    <citation type="submission" date="2017-05" db="EMBL/GenBank/DDBJ databases">
        <authorList>
            <person name="Imhoff J.F."/>
            <person name="Rahn T."/>
            <person name="Kuenzel S."/>
            <person name="Neulinger S.C."/>
        </authorList>
    </citation>
    <scope>NUCLEOTIDE SEQUENCE</scope>
    <source>
        <strain evidence="3">LMG 28126</strain>
    </source>
</reference>
<dbReference type="InterPro" id="IPR014729">
    <property type="entry name" value="Rossmann-like_a/b/a_fold"/>
</dbReference>
<organism evidence="3 4">
    <name type="scientific">Rhodobaculum claviforme</name>
    <dbReference type="NCBI Taxonomy" id="1549854"/>
    <lineage>
        <taxon>Bacteria</taxon>
        <taxon>Pseudomonadati</taxon>
        <taxon>Pseudomonadota</taxon>
        <taxon>Alphaproteobacteria</taxon>
        <taxon>Rhodobacterales</taxon>
        <taxon>Paracoccaceae</taxon>
        <taxon>Rhodobaculum</taxon>
    </lineage>
</organism>
<comment type="caution">
    <text evidence="3">The sequence shown here is derived from an EMBL/GenBank/DDBJ whole genome shotgun (WGS) entry which is preliminary data.</text>
</comment>
<evidence type="ECO:0000259" key="2">
    <source>
        <dbReference type="Pfam" id="PF00582"/>
    </source>
</evidence>
<comment type="similarity">
    <text evidence="1">Belongs to the universal stress protein A family.</text>
</comment>
<dbReference type="InterPro" id="IPR006016">
    <property type="entry name" value="UspA"/>
</dbReference>
<dbReference type="PANTHER" id="PTHR46268">
    <property type="entry name" value="STRESS RESPONSE PROTEIN NHAX"/>
    <property type="match status" value="1"/>
</dbReference>
<dbReference type="Proteomes" id="UP000706333">
    <property type="component" value="Unassembled WGS sequence"/>
</dbReference>
<dbReference type="AlphaFoldDB" id="A0A934TLP6"/>
<dbReference type="SUPFAM" id="SSF52402">
    <property type="entry name" value="Adenine nucleotide alpha hydrolases-like"/>
    <property type="match status" value="1"/>
</dbReference>
<name>A0A934TLP6_9RHOB</name>
<dbReference type="PRINTS" id="PR01438">
    <property type="entry name" value="UNVRSLSTRESS"/>
</dbReference>
<dbReference type="InterPro" id="IPR006015">
    <property type="entry name" value="Universal_stress_UspA"/>
</dbReference>
<accession>A0A934TLP6</accession>
<dbReference type="CDD" id="cd00293">
    <property type="entry name" value="USP-like"/>
    <property type="match status" value="1"/>
</dbReference>
<feature type="domain" description="UspA" evidence="2">
    <location>
        <begin position="1"/>
        <end position="146"/>
    </location>
</feature>